<dbReference type="PROSITE" id="PS51918">
    <property type="entry name" value="RADICAL_SAM"/>
    <property type="match status" value="1"/>
</dbReference>
<dbReference type="Gene3D" id="3.40.50.280">
    <property type="entry name" value="Cobalamin-binding domain"/>
    <property type="match status" value="1"/>
</dbReference>
<dbReference type="KEGG" id="sfiy:F0344_10100"/>
<feature type="domain" description="B12-binding" evidence="9">
    <location>
        <begin position="10"/>
        <end position="138"/>
    </location>
</feature>
<feature type="domain" description="Radical SAM core" evidence="10">
    <location>
        <begin position="184"/>
        <end position="399"/>
    </location>
</feature>
<dbReference type="GO" id="GO:0031419">
    <property type="term" value="F:cobalamin binding"/>
    <property type="evidence" value="ECO:0007669"/>
    <property type="project" value="InterPro"/>
</dbReference>
<evidence type="ECO:0000256" key="7">
    <source>
        <dbReference type="ARBA" id="ARBA00023014"/>
    </source>
</evidence>
<keyword evidence="12" id="KW-1185">Reference proteome</keyword>
<dbReference type="EMBL" id="CP045702">
    <property type="protein sequence ID" value="QNE74923.1"/>
    <property type="molecule type" value="Genomic_DNA"/>
</dbReference>
<dbReference type="InterPro" id="IPR058240">
    <property type="entry name" value="rSAM_sf"/>
</dbReference>
<evidence type="ECO:0000256" key="1">
    <source>
        <dbReference type="ARBA" id="ARBA00001966"/>
    </source>
</evidence>
<dbReference type="PROSITE" id="PS51332">
    <property type="entry name" value="B12_BINDING"/>
    <property type="match status" value="1"/>
</dbReference>
<dbReference type="SUPFAM" id="SSF102114">
    <property type="entry name" value="Radical SAM enzymes"/>
    <property type="match status" value="1"/>
</dbReference>
<dbReference type="GO" id="GO:0005829">
    <property type="term" value="C:cytosol"/>
    <property type="evidence" value="ECO:0007669"/>
    <property type="project" value="TreeGrafter"/>
</dbReference>
<accession>A0A7G7BHV8</accession>
<dbReference type="PANTHER" id="PTHR43409:SF7">
    <property type="entry name" value="BLL1977 PROTEIN"/>
    <property type="match status" value="1"/>
</dbReference>
<keyword evidence="5" id="KW-0479">Metal-binding</keyword>
<dbReference type="SFLD" id="SFLDS00029">
    <property type="entry name" value="Radical_SAM"/>
    <property type="match status" value="1"/>
</dbReference>
<dbReference type="InterPro" id="IPR013785">
    <property type="entry name" value="Aldolase_TIM"/>
</dbReference>
<dbReference type="SFLD" id="SFLDF00306">
    <property type="entry name" value="carbapenem_intermediate_methyl"/>
    <property type="match status" value="1"/>
</dbReference>
<dbReference type="Proteomes" id="UP000515307">
    <property type="component" value="Chromosome"/>
</dbReference>
<sequence length="467" mass="52395">MRVLLVWPRNERALLSDRLSCCEPLPLEYLGGALRGDHDVTIHDLRLDPPLETYAQTHEPPDLIGVAIPYTTSVHVSREVSREARRLWPDVPIVLGGHHPTVSAEWLNGFSADWIVAGEGGAALSHLACELEAGRSPSPVQGLAPYDSRTGLERDRRPKPAALNDLPMPDRSLLSHHRGDYFHSVYRPVSLIRFTAGCPYTCKFCSLWRMTDRRYLVKDIDRVLAEMADIEGSNLYVVDDEAFIQPGRMLELADAIDKAGFRKRFHMYIRTDTALRRPDVIARWAEVGLDSVLVGAESMTDDELSGYRKGTDPGQTRRALDLFHANGVKVRANFIVQPNWLDEDFARLNHTVQELQVDMPSFSVLTPLPGTDLYDESRSQLISDDPELFDCYHALFPTRLPLETFYHRLADLLAGASARSSPGVTSGADPSVFYYSDDSAFDEMLRAIRGGADWSRPWEPEPVPSTK</sequence>
<proteinExistence type="predicted"/>
<feature type="region of interest" description="Disordered" evidence="8">
    <location>
        <begin position="135"/>
        <end position="164"/>
    </location>
</feature>
<keyword evidence="6" id="KW-0408">Iron</keyword>
<dbReference type="InterPro" id="IPR051198">
    <property type="entry name" value="BchE-like"/>
</dbReference>
<evidence type="ECO:0000256" key="2">
    <source>
        <dbReference type="ARBA" id="ARBA00022603"/>
    </source>
</evidence>
<keyword evidence="4" id="KW-0949">S-adenosyl-L-methionine</keyword>
<evidence type="ECO:0000256" key="6">
    <source>
        <dbReference type="ARBA" id="ARBA00023004"/>
    </source>
</evidence>
<evidence type="ECO:0000259" key="9">
    <source>
        <dbReference type="PROSITE" id="PS51332"/>
    </source>
</evidence>
<protein>
    <submittedName>
        <fullName evidence="11">Radical SAM protein</fullName>
    </submittedName>
</protein>
<dbReference type="Pfam" id="PF02310">
    <property type="entry name" value="B12-binding"/>
    <property type="match status" value="1"/>
</dbReference>
<dbReference type="Pfam" id="PF04055">
    <property type="entry name" value="Radical_SAM"/>
    <property type="match status" value="1"/>
</dbReference>
<dbReference type="Gene3D" id="3.20.20.70">
    <property type="entry name" value="Aldolase class I"/>
    <property type="match status" value="1"/>
</dbReference>
<dbReference type="SFLD" id="SFLDG01123">
    <property type="entry name" value="methyltransferase_(Class_B)"/>
    <property type="match status" value="1"/>
</dbReference>
<dbReference type="CDD" id="cd02068">
    <property type="entry name" value="radical_SAM_B12_BD"/>
    <property type="match status" value="1"/>
</dbReference>
<dbReference type="InterPro" id="IPR036724">
    <property type="entry name" value="Cobalamin-bd_sf"/>
</dbReference>
<evidence type="ECO:0000256" key="4">
    <source>
        <dbReference type="ARBA" id="ARBA00022691"/>
    </source>
</evidence>
<dbReference type="GO" id="GO:0051539">
    <property type="term" value="F:4 iron, 4 sulfur cluster binding"/>
    <property type="evidence" value="ECO:0007669"/>
    <property type="project" value="UniProtKB-KW"/>
</dbReference>
<name>A0A7G7BHV8_9ACTN</name>
<evidence type="ECO:0000313" key="11">
    <source>
        <dbReference type="EMBL" id="QNE74923.1"/>
    </source>
</evidence>
<evidence type="ECO:0000313" key="12">
    <source>
        <dbReference type="Proteomes" id="UP000515307"/>
    </source>
</evidence>
<dbReference type="InterPro" id="IPR034515">
    <property type="entry name" value="ThnL-like"/>
</dbReference>
<organism evidence="11 12">
    <name type="scientific">Streptomyces finlayi</name>
    <dbReference type="NCBI Taxonomy" id="67296"/>
    <lineage>
        <taxon>Bacteria</taxon>
        <taxon>Bacillati</taxon>
        <taxon>Actinomycetota</taxon>
        <taxon>Actinomycetes</taxon>
        <taxon>Kitasatosporales</taxon>
        <taxon>Streptomycetaceae</taxon>
        <taxon>Streptomyces</taxon>
    </lineage>
</organism>
<evidence type="ECO:0000259" key="10">
    <source>
        <dbReference type="PROSITE" id="PS51918"/>
    </source>
</evidence>
<dbReference type="InterPro" id="IPR006158">
    <property type="entry name" value="Cobalamin-bd"/>
</dbReference>
<dbReference type="CDD" id="cd01335">
    <property type="entry name" value="Radical_SAM"/>
    <property type="match status" value="1"/>
</dbReference>
<gene>
    <name evidence="11" type="ORF">F0344_10100</name>
</gene>
<dbReference type="InterPro" id="IPR034466">
    <property type="entry name" value="Methyltransferase_Class_B"/>
</dbReference>
<evidence type="ECO:0000256" key="3">
    <source>
        <dbReference type="ARBA" id="ARBA00022679"/>
    </source>
</evidence>
<evidence type="ECO:0000256" key="5">
    <source>
        <dbReference type="ARBA" id="ARBA00022723"/>
    </source>
</evidence>
<evidence type="ECO:0000256" key="8">
    <source>
        <dbReference type="SAM" id="MobiDB-lite"/>
    </source>
</evidence>
<dbReference type="RefSeq" id="WP_185298462.1">
    <property type="nucleotide sequence ID" value="NZ_CP045702.1"/>
</dbReference>
<dbReference type="SMART" id="SM00729">
    <property type="entry name" value="Elp3"/>
    <property type="match status" value="1"/>
</dbReference>
<dbReference type="InterPro" id="IPR006638">
    <property type="entry name" value="Elp3/MiaA/NifB-like_rSAM"/>
</dbReference>
<dbReference type="InterPro" id="IPR007197">
    <property type="entry name" value="rSAM"/>
</dbReference>
<dbReference type="GO" id="GO:0046872">
    <property type="term" value="F:metal ion binding"/>
    <property type="evidence" value="ECO:0007669"/>
    <property type="project" value="UniProtKB-KW"/>
</dbReference>
<comment type="cofactor">
    <cofactor evidence="1">
        <name>[4Fe-4S] cluster</name>
        <dbReference type="ChEBI" id="CHEBI:49883"/>
    </cofactor>
</comment>
<dbReference type="PANTHER" id="PTHR43409">
    <property type="entry name" value="ANAEROBIC MAGNESIUM-PROTOPORPHYRIN IX MONOMETHYL ESTER CYCLASE-RELATED"/>
    <property type="match status" value="1"/>
</dbReference>
<dbReference type="GO" id="GO:0003824">
    <property type="term" value="F:catalytic activity"/>
    <property type="evidence" value="ECO:0007669"/>
    <property type="project" value="InterPro"/>
</dbReference>
<keyword evidence="3" id="KW-0808">Transferase</keyword>
<dbReference type="SUPFAM" id="SSF52242">
    <property type="entry name" value="Cobalamin (vitamin B12)-binding domain"/>
    <property type="match status" value="1"/>
</dbReference>
<reference evidence="12" key="1">
    <citation type="submission" date="2019-10" db="EMBL/GenBank/DDBJ databases">
        <title>Antimicrobial potential of Antarctic Bacteria.</title>
        <authorList>
            <person name="Benaud N."/>
            <person name="Edwards R.J."/>
            <person name="Ferrari B.C."/>
        </authorList>
    </citation>
    <scope>NUCLEOTIDE SEQUENCE [LARGE SCALE GENOMIC DNA]</scope>
    <source>
        <strain evidence="12">NBSH44</strain>
    </source>
</reference>
<dbReference type="SFLD" id="SFLDG01082">
    <property type="entry name" value="B12-binding_domain_containing"/>
    <property type="match status" value="1"/>
</dbReference>
<keyword evidence="7" id="KW-0411">Iron-sulfur</keyword>
<keyword evidence="2" id="KW-0489">Methyltransferase</keyword>
<dbReference type="AlphaFoldDB" id="A0A7G7BHV8"/>